<dbReference type="PANTHER" id="PTHR42754">
    <property type="entry name" value="ENDOGLUCANASE"/>
    <property type="match status" value="1"/>
</dbReference>
<feature type="domain" description="Secretion system C-terminal sorting" evidence="1">
    <location>
        <begin position="1298"/>
        <end position="1370"/>
    </location>
</feature>
<dbReference type="PANTHER" id="PTHR42754:SF1">
    <property type="entry name" value="LIPOPROTEIN"/>
    <property type="match status" value="1"/>
</dbReference>
<evidence type="ECO:0000313" key="2">
    <source>
        <dbReference type="EMBL" id="QMU29146.1"/>
    </source>
</evidence>
<evidence type="ECO:0000259" key="1">
    <source>
        <dbReference type="Pfam" id="PF18962"/>
    </source>
</evidence>
<protein>
    <submittedName>
        <fullName evidence="2">T9SS type A sorting domain-containing protein</fullName>
    </submittedName>
</protein>
<dbReference type="Gene3D" id="2.60.40.4070">
    <property type="match status" value="1"/>
</dbReference>
<evidence type="ECO:0000313" key="3">
    <source>
        <dbReference type="Proteomes" id="UP000514509"/>
    </source>
</evidence>
<dbReference type="InterPro" id="IPR011047">
    <property type="entry name" value="Quinoprotein_ADH-like_sf"/>
</dbReference>
<organism evidence="2 3">
    <name type="scientific">Adhaeribacter radiodurans</name>
    <dbReference type="NCBI Taxonomy" id="2745197"/>
    <lineage>
        <taxon>Bacteria</taxon>
        <taxon>Pseudomonadati</taxon>
        <taxon>Bacteroidota</taxon>
        <taxon>Cytophagia</taxon>
        <taxon>Cytophagales</taxon>
        <taxon>Hymenobacteraceae</taxon>
        <taxon>Adhaeribacter</taxon>
    </lineage>
</organism>
<accession>A0A7L7L8I9</accession>
<dbReference type="KEGG" id="add:HUW48_14335"/>
<dbReference type="InterPro" id="IPR026444">
    <property type="entry name" value="Secre_tail"/>
</dbReference>
<dbReference type="EMBL" id="CP055153">
    <property type="protein sequence ID" value="QMU29146.1"/>
    <property type="molecule type" value="Genomic_DNA"/>
</dbReference>
<dbReference type="SUPFAM" id="SSF50998">
    <property type="entry name" value="Quinoprotein alcohol dehydrogenase-like"/>
    <property type="match status" value="1"/>
</dbReference>
<reference evidence="2 3" key="1">
    <citation type="submission" date="2020-08" db="EMBL/GenBank/DDBJ databases">
        <title>Adhaeribacter dokdonensis sp. nov., isolated from the rhizosphere of Elymus tsukushiensis, a plant native to the Dokdo Islands, Republic of Korea.</title>
        <authorList>
            <person name="Ghim S.Y."/>
        </authorList>
    </citation>
    <scope>NUCLEOTIDE SEQUENCE [LARGE SCALE GENOMIC DNA]</scope>
    <source>
        <strain evidence="2 3">KUDC8001</strain>
    </source>
</reference>
<proteinExistence type="predicted"/>
<sequence>MKTPLTLLRWCFRQPILTRRWCLLIFLFICCNIPHYSQAQTKIWDKTLGGDKDERLNIMIATPDGGYLLGGTSTSNKNGDKSEPNRGTASENGFYSSDYWIVKINATGQKVWDKNYSYLFGVQEIKNLPNGGFVLGGTGSVTSNKTGYTIGKLNASGNTLWNKTYGGNNADHLYTLLLTKDGGYLLGGYSESGKSGDKSTTYVGHWVVKLDGNGEKVWDKSYGGSSQDNYRDMVAAPDGGYLLGGTSIRGKGGDKTEDKRGYWVVKINEKGTKLWEKTFGALTSYFYLTSLVATTDNDLLLGGYSNSDVNGDKSEPNKGEANYDNYDYWIVKVSDTGKKSQIITFNKSPITKTFGDTPFILSAQASSGLPLKFSLVSGPATLENNTLTLTGAGLVIIKASQSGNDTYSAAPVATQTIIADNPSLVTKLWDKTYGGIYNDQLTDLLATPDGGHLIEGISRLNLRLEPGFSIIKINKDGDQEWRKDLGGDSDTRLYKGITTPDGGYLFGGSTHLQSIDDDSYEFLAVRTTSDGTKIWEKRFHGPGTLADLIATPDGGYLLGGSTVDIKGRDKTENPRGKSDYWLVKIDGDGNRVWDKTLGGSQIEELTSLVATPDGGYLVGGSSYSGQEGDKSEKGIISKYNNPTPDYWVVKLNAQGKKLWDKTFGGNERDNLKELIVAAEGGFLLAGDSFSDKSGNKSEPQISNCNDLQFGCSDYWIVRIDENGTKLWDKTLGTSNGENLARLVATSDGGYLLGGSSFANIDNDKSQFKRGGSDYWVLKINRSGEKVWDKTYGGNGYENLSGLVTTADGSFLLGGTSISEVSGDKDAPKLDNHPSQVGDFWLVKIKDESGQTISAWNLRYGGAGSEGFTTIIKTSDGGYLSGGYTNSGVSGDKTQNSQGKNDFWIVKTDALGKKLWDKRYGGSSDDYLNRIIQTSDGGYLLAGSSLSGITGDKSQASRGDRDYWIVKISNTGEKQWDKRYGGSGYDELKKVIQLSTGEYILAGYSNSPASGDKSQGSQGGHDYWLVKVSSTGTKIWDKRYGGNLNEALGGIVLTSDNGFLLGGSSLSGKNGDKSEESRGGSDFWLLRTDKNGDLLWDKTYGGSGQDEAYSVGRAGENEFFISGQSDSPAGADKTRDSQGGKDFWFIKIAGTGAKIWDKRFGGTKDEELRASIQTSDGGYILAGKSYSNKSGNKRQDSQGSSDYWMVKTDADGMYQWSKTFGGNASEELRAVIQTNDGGLLLAGKSDSGISGDRTQPSQGGTDYWLVKIAPETTLIVAVREATKAKEPIVISEKMVLQAYPNPFSNKATIRFTLPKTEFATVNVYDSQGNVVSTLFQGEVQANLKYQVEWQAKNNPIGLYYLQLQTPTSRSQFKMLLIK</sequence>
<dbReference type="RefSeq" id="WP_182411605.1">
    <property type="nucleotide sequence ID" value="NZ_CP055153.1"/>
</dbReference>
<keyword evidence="3" id="KW-1185">Reference proteome</keyword>
<name>A0A7L7L8I9_9BACT</name>
<dbReference type="Pfam" id="PF18962">
    <property type="entry name" value="Por_Secre_tail"/>
    <property type="match status" value="1"/>
</dbReference>
<dbReference type="Proteomes" id="UP000514509">
    <property type="component" value="Chromosome"/>
</dbReference>
<dbReference type="NCBIfam" id="TIGR04183">
    <property type="entry name" value="Por_Secre_tail"/>
    <property type="match status" value="1"/>
</dbReference>
<gene>
    <name evidence="2" type="ORF">HUW48_14335</name>
</gene>